<reference evidence="6" key="1">
    <citation type="submission" date="2023-03" db="EMBL/GenBank/DDBJ databases">
        <authorList>
            <person name="Steffen K."/>
            <person name="Cardenas P."/>
        </authorList>
    </citation>
    <scope>NUCLEOTIDE SEQUENCE</scope>
</reference>
<dbReference type="AlphaFoldDB" id="A0AA35S4V7"/>
<evidence type="ECO:0000256" key="4">
    <source>
        <dbReference type="ARBA" id="ARBA00022801"/>
    </source>
</evidence>
<evidence type="ECO:0000313" key="6">
    <source>
        <dbReference type="EMBL" id="CAI8022231.1"/>
    </source>
</evidence>
<protein>
    <submittedName>
        <fullName evidence="6">Ribonuclease VapC43</fullName>
    </submittedName>
</protein>
<dbReference type="NCBIfam" id="TIGR00028">
    <property type="entry name" value="Mtu_PIN_fam"/>
    <property type="match status" value="1"/>
</dbReference>
<dbReference type="InterPro" id="IPR002716">
    <property type="entry name" value="PIN_dom"/>
</dbReference>
<evidence type="ECO:0000256" key="1">
    <source>
        <dbReference type="ARBA" id="ARBA00022649"/>
    </source>
</evidence>
<dbReference type="Pfam" id="PF01850">
    <property type="entry name" value="PIN"/>
    <property type="match status" value="1"/>
</dbReference>
<dbReference type="GO" id="GO:0045926">
    <property type="term" value="P:negative regulation of growth"/>
    <property type="evidence" value="ECO:0007669"/>
    <property type="project" value="UniProtKB-ARBA"/>
</dbReference>
<dbReference type="SUPFAM" id="SSF88723">
    <property type="entry name" value="PIN domain-like"/>
    <property type="match status" value="1"/>
</dbReference>
<sequence length="143" mass="16101">VLLPDVNILIYAHREDGPEHERYAGWLRALTVSSAPFALSEVVLAGFLRIVTNRRIFDPPTPMDTAIRFCQQLVTRPRAVMIAPGRRHWDIFVGLCRKIEGPLVTDAYLAALAIEHGCELVSTDSDFARFPELRWRHPLAPSG</sequence>
<dbReference type="InterPro" id="IPR022907">
    <property type="entry name" value="VapC_family"/>
</dbReference>
<evidence type="ECO:0000256" key="3">
    <source>
        <dbReference type="ARBA" id="ARBA00022723"/>
    </source>
</evidence>
<gene>
    <name evidence="6" type="ORF">GBAR_LOCUS13076</name>
</gene>
<feature type="domain" description="PIN" evidence="5">
    <location>
        <begin position="3"/>
        <end position="132"/>
    </location>
</feature>
<dbReference type="Proteomes" id="UP001174909">
    <property type="component" value="Unassembled WGS sequence"/>
</dbReference>
<dbReference type="GO" id="GO:0004540">
    <property type="term" value="F:RNA nuclease activity"/>
    <property type="evidence" value="ECO:0007669"/>
    <property type="project" value="InterPro"/>
</dbReference>
<keyword evidence="3" id="KW-0479">Metal-binding</keyword>
<dbReference type="Gene3D" id="3.40.50.1010">
    <property type="entry name" value="5'-nuclease"/>
    <property type="match status" value="1"/>
</dbReference>
<keyword evidence="2" id="KW-0540">Nuclease</keyword>
<organism evidence="6 7">
    <name type="scientific">Geodia barretti</name>
    <name type="common">Barrett's horny sponge</name>
    <dbReference type="NCBI Taxonomy" id="519541"/>
    <lineage>
        <taxon>Eukaryota</taxon>
        <taxon>Metazoa</taxon>
        <taxon>Porifera</taxon>
        <taxon>Demospongiae</taxon>
        <taxon>Heteroscleromorpha</taxon>
        <taxon>Tetractinellida</taxon>
        <taxon>Astrophorina</taxon>
        <taxon>Geodiidae</taxon>
        <taxon>Geodia</taxon>
    </lineage>
</organism>
<keyword evidence="1" id="KW-1277">Toxin-antitoxin system</keyword>
<keyword evidence="7" id="KW-1185">Reference proteome</keyword>
<dbReference type="HAMAP" id="MF_00265">
    <property type="entry name" value="VapC_Nob1"/>
    <property type="match status" value="1"/>
</dbReference>
<name>A0AA35S4V7_GEOBA</name>
<feature type="non-terminal residue" evidence="6">
    <location>
        <position position="1"/>
    </location>
</feature>
<dbReference type="GO" id="GO:0016788">
    <property type="term" value="F:hydrolase activity, acting on ester bonds"/>
    <property type="evidence" value="ECO:0007669"/>
    <property type="project" value="InterPro"/>
</dbReference>
<dbReference type="InterPro" id="IPR029060">
    <property type="entry name" value="PIN-like_dom_sf"/>
</dbReference>
<accession>A0AA35S4V7</accession>
<dbReference type="InterPro" id="IPR006226">
    <property type="entry name" value="Mtu_PIN"/>
</dbReference>
<proteinExistence type="inferred from homology"/>
<evidence type="ECO:0000259" key="5">
    <source>
        <dbReference type="Pfam" id="PF01850"/>
    </source>
</evidence>
<comment type="caution">
    <text evidence="6">The sequence shown here is derived from an EMBL/GenBank/DDBJ whole genome shotgun (WGS) entry which is preliminary data.</text>
</comment>
<dbReference type="EMBL" id="CASHTH010001945">
    <property type="protein sequence ID" value="CAI8022231.1"/>
    <property type="molecule type" value="Genomic_DNA"/>
</dbReference>
<dbReference type="CDD" id="cd18678">
    <property type="entry name" value="PIN_MtVapC25_VapC33-like"/>
    <property type="match status" value="1"/>
</dbReference>
<dbReference type="GO" id="GO:0046872">
    <property type="term" value="F:metal ion binding"/>
    <property type="evidence" value="ECO:0007669"/>
    <property type="project" value="UniProtKB-KW"/>
</dbReference>
<keyword evidence="4" id="KW-0378">Hydrolase</keyword>
<evidence type="ECO:0000256" key="2">
    <source>
        <dbReference type="ARBA" id="ARBA00022722"/>
    </source>
</evidence>
<evidence type="ECO:0000313" key="7">
    <source>
        <dbReference type="Proteomes" id="UP001174909"/>
    </source>
</evidence>